<feature type="compositionally biased region" description="Basic and acidic residues" evidence="1">
    <location>
        <begin position="152"/>
        <end position="221"/>
    </location>
</feature>
<dbReference type="RefSeq" id="XP_008908932.1">
    <property type="nucleotide sequence ID" value="XM_008910684.1"/>
</dbReference>
<sequence>MSELLAWSVHLNHQGNQPTTEQETSFTPDIQFMNHQNAVIAQLIEENKTQARRITELEKRMSVGNTAEANMKAFLRGRGMKSKLGSGLLKQLRLLHRNGALKELGARRRGERPHTAQILNMTEAILPISPSVAEEKSSSMNSTATNTVPDAKPSRGEEAAQAKSSNREEAGEGKPSRREETAEEKSSERDEAAEMKPSRGEETAEEKLSEGEEAAEEKPSPRADNVVDLTLTDQEESDDAFGRAGLGTSTSSSDSETEWRPTASLAAPPVYDIRRITHSYRRNGRRV</sequence>
<accession>W2PY59</accession>
<reference evidence="3" key="1">
    <citation type="submission" date="2011-12" db="EMBL/GenBank/DDBJ databases">
        <authorList>
            <consortium name="The Broad Institute Genome Sequencing Platform"/>
            <person name="Russ C."/>
            <person name="Tyler B."/>
            <person name="Panabieres F."/>
            <person name="Shan W."/>
            <person name="Tripathy S."/>
            <person name="Grunwald N."/>
            <person name="Machado M."/>
            <person name="Young S.K."/>
            <person name="Zeng Q."/>
            <person name="Gargeya S."/>
            <person name="Fitzgerald M."/>
            <person name="Haas B."/>
            <person name="Abouelleil A."/>
            <person name="Alvarado L."/>
            <person name="Arachchi H.M."/>
            <person name="Berlin A."/>
            <person name="Chapman S.B."/>
            <person name="Gearin G."/>
            <person name="Goldberg J."/>
            <person name="Griggs A."/>
            <person name="Gujja S."/>
            <person name="Hansen M."/>
            <person name="Heiman D."/>
            <person name="Howarth C."/>
            <person name="Larimer J."/>
            <person name="Lui A."/>
            <person name="MacDonald P.J.P."/>
            <person name="McCowen C."/>
            <person name="Montmayeur A."/>
            <person name="Murphy C."/>
            <person name="Neiman D."/>
            <person name="Pearson M."/>
            <person name="Priest M."/>
            <person name="Roberts A."/>
            <person name="Saif S."/>
            <person name="Shea T."/>
            <person name="Sisk P."/>
            <person name="Stolte C."/>
            <person name="Sykes S."/>
            <person name="Wortman J."/>
            <person name="Nusbaum C."/>
            <person name="Birren B."/>
        </authorList>
    </citation>
    <scope>NUCLEOTIDE SEQUENCE [LARGE SCALE GENOMIC DNA]</scope>
    <source>
        <strain evidence="3">INRA-310</strain>
    </source>
</reference>
<proteinExistence type="predicted"/>
<feature type="compositionally biased region" description="Polar residues" evidence="1">
    <location>
        <begin position="138"/>
        <end position="148"/>
    </location>
</feature>
<dbReference type="GeneID" id="20182616"/>
<feature type="region of interest" description="Disordered" evidence="1">
    <location>
        <begin position="132"/>
        <end position="263"/>
    </location>
</feature>
<name>W2PY59_PHYN3</name>
<gene>
    <name evidence="2" type="ORF">PPTG_13233</name>
</gene>
<reference evidence="2 3" key="2">
    <citation type="submission" date="2013-11" db="EMBL/GenBank/DDBJ databases">
        <title>The Genome Sequence of Phytophthora parasitica INRA-310.</title>
        <authorList>
            <consortium name="The Broad Institute Genomics Platform"/>
            <person name="Russ C."/>
            <person name="Tyler B."/>
            <person name="Panabieres F."/>
            <person name="Shan W."/>
            <person name="Tripathy S."/>
            <person name="Grunwald N."/>
            <person name="Machado M."/>
            <person name="Johnson C.S."/>
            <person name="Arredondo F."/>
            <person name="Hong C."/>
            <person name="Coffey M."/>
            <person name="Young S.K."/>
            <person name="Zeng Q."/>
            <person name="Gargeya S."/>
            <person name="Fitzgerald M."/>
            <person name="Abouelleil A."/>
            <person name="Alvarado L."/>
            <person name="Chapman S.B."/>
            <person name="Gainer-Dewar J."/>
            <person name="Goldberg J."/>
            <person name="Griggs A."/>
            <person name="Gujja S."/>
            <person name="Hansen M."/>
            <person name="Howarth C."/>
            <person name="Imamovic A."/>
            <person name="Ireland A."/>
            <person name="Larimer J."/>
            <person name="McCowan C."/>
            <person name="Murphy C."/>
            <person name="Pearson M."/>
            <person name="Poon T.W."/>
            <person name="Priest M."/>
            <person name="Roberts A."/>
            <person name="Saif S."/>
            <person name="Shea T."/>
            <person name="Sykes S."/>
            <person name="Wortman J."/>
            <person name="Nusbaum C."/>
            <person name="Birren B."/>
        </authorList>
    </citation>
    <scope>NUCLEOTIDE SEQUENCE [LARGE SCALE GENOMIC DNA]</scope>
    <source>
        <strain evidence="2 3">INRA-310</strain>
    </source>
</reference>
<evidence type="ECO:0000256" key="1">
    <source>
        <dbReference type="SAM" id="MobiDB-lite"/>
    </source>
</evidence>
<protein>
    <submittedName>
        <fullName evidence="2">Uncharacterized protein</fullName>
    </submittedName>
</protein>
<evidence type="ECO:0000313" key="2">
    <source>
        <dbReference type="EMBL" id="ETN05868.1"/>
    </source>
</evidence>
<evidence type="ECO:0000313" key="3">
    <source>
        <dbReference type="Proteomes" id="UP000018817"/>
    </source>
</evidence>
<dbReference type="VEuPathDB" id="FungiDB:PPTG_13233"/>
<dbReference type="Proteomes" id="UP000018817">
    <property type="component" value="Unassembled WGS sequence"/>
</dbReference>
<dbReference type="EMBL" id="KI669598">
    <property type="protein sequence ID" value="ETN05868.1"/>
    <property type="molecule type" value="Genomic_DNA"/>
</dbReference>
<dbReference type="AlphaFoldDB" id="W2PY59"/>
<organism evidence="2 3">
    <name type="scientific">Phytophthora nicotianae (strain INRA-310)</name>
    <name type="common">Phytophthora parasitica</name>
    <dbReference type="NCBI Taxonomy" id="761204"/>
    <lineage>
        <taxon>Eukaryota</taxon>
        <taxon>Sar</taxon>
        <taxon>Stramenopiles</taxon>
        <taxon>Oomycota</taxon>
        <taxon>Peronosporomycetes</taxon>
        <taxon>Peronosporales</taxon>
        <taxon>Peronosporaceae</taxon>
        <taxon>Phytophthora</taxon>
    </lineage>
</organism>